<dbReference type="PANTHER" id="PTHR24291:SF50">
    <property type="entry name" value="BIFUNCTIONAL ALBAFLAVENONE MONOOXYGENASE_TERPENE SYNTHASE"/>
    <property type="match status" value="1"/>
</dbReference>
<keyword evidence="5 7" id="KW-0408">Iron</keyword>
<dbReference type="PRINTS" id="PR00385">
    <property type="entry name" value="P450"/>
</dbReference>
<proteinExistence type="inferred from homology"/>
<evidence type="ECO:0000256" key="1">
    <source>
        <dbReference type="ARBA" id="ARBA00010617"/>
    </source>
</evidence>
<dbReference type="Gene3D" id="1.10.630.10">
    <property type="entry name" value="Cytochrome P450"/>
    <property type="match status" value="1"/>
</dbReference>
<sequence length="446" mass="50958">MQILNGRDLLPHLNKIRKDTPGFLLECSRRYGDLVGFAVGGSKVFFINHPDYIRRVLQDNHHNYSKDTIQYNTLATITGRGLLTSDGEEWLRHRRMEQPAFSRSRLASLDEVIAPAVEAMLERWQRVASDDVLDVDREMMAVTLEIVGKALFSIDLRTDAPRLTRAVLTALDHVIYRAQNPFAPPDWLPIPQNLSFRKALRQLDQAVYEIMENRRRSGNRYDDLLDMLLNARDEESNSGGLTDRQIRDEIITLLIAGHETVASALTWSWYLLAQHPLVWEQMREEVARLPADRLPCNPDLERLPFTAAVFSEALRLYPPAWLITRKALGEDVFDGQTIPAGALIVISPYVIHRHPQFWEDAEAFLPQRFTDGNERKIPRYAYIPFGGGPRLCIGNNFALIEGVLILAAVTQHYRLELATHEPVQVDPLVTLRPHDGLPMRLRKVQS</sequence>
<feature type="binding site" description="axial binding residue" evidence="7">
    <location>
        <position position="392"/>
    </location>
    <ligand>
        <name>heme</name>
        <dbReference type="ChEBI" id="CHEBI:30413"/>
    </ligand>
    <ligandPart>
        <name>Fe</name>
        <dbReference type="ChEBI" id="CHEBI:18248"/>
    </ligandPart>
</feature>
<comment type="similarity">
    <text evidence="1 8">Belongs to the cytochrome P450 family.</text>
</comment>
<dbReference type="InterPro" id="IPR002403">
    <property type="entry name" value="Cyt_P450_E_grp-IV"/>
</dbReference>
<dbReference type="GO" id="GO:0016705">
    <property type="term" value="F:oxidoreductase activity, acting on paired donors, with incorporation or reduction of molecular oxygen"/>
    <property type="evidence" value="ECO:0007669"/>
    <property type="project" value="InterPro"/>
</dbReference>
<dbReference type="PROSITE" id="PS00086">
    <property type="entry name" value="CYTOCHROME_P450"/>
    <property type="match status" value="1"/>
</dbReference>
<comment type="caution">
    <text evidence="9">The sequence shown here is derived from an EMBL/GenBank/DDBJ whole genome shotgun (WGS) entry which is preliminary data.</text>
</comment>
<dbReference type="CDD" id="cd20620">
    <property type="entry name" value="CYP132-like"/>
    <property type="match status" value="1"/>
</dbReference>
<evidence type="ECO:0000256" key="5">
    <source>
        <dbReference type="ARBA" id="ARBA00023004"/>
    </source>
</evidence>
<dbReference type="InterPro" id="IPR036396">
    <property type="entry name" value="Cyt_P450_sf"/>
</dbReference>
<keyword evidence="2 7" id="KW-0349">Heme</keyword>
<dbReference type="Pfam" id="PF00067">
    <property type="entry name" value="p450"/>
    <property type="match status" value="1"/>
</dbReference>
<evidence type="ECO:0000256" key="2">
    <source>
        <dbReference type="ARBA" id="ARBA00022617"/>
    </source>
</evidence>
<keyword evidence="6 8" id="KW-0503">Monooxygenase</keyword>
<dbReference type="GO" id="GO:0004497">
    <property type="term" value="F:monooxygenase activity"/>
    <property type="evidence" value="ECO:0007669"/>
    <property type="project" value="UniProtKB-KW"/>
</dbReference>
<dbReference type="AlphaFoldDB" id="A0A7C4Q107"/>
<protein>
    <submittedName>
        <fullName evidence="9">Cytochrome P450</fullName>
    </submittedName>
</protein>
<evidence type="ECO:0000256" key="3">
    <source>
        <dbReference type="ARBA" id="ARBA00022723"/>
    </source>
</evidence>
<dbReference type="PRINTS" id="PR00465">
    <property type="entry name" value="EP450IV"/>
</dbReference>
<keyword evidence="3 7" id="KW-0479">Metal-binding</keyword>
<organism evidence="9">
    <name type="scientific">Bellilinea caldifistulae</name>
    <dbReference type="NCBI Taxonomy" id="360411"/>
    <lineage>
        <taxon>Bacteria</taxon>
        <taxon>Bacillati</taxon>
        <taxon>Chloroflexota</taxon>
        <taxon>Anaerolineae</taxon>
        <taxon>Anaerolineales</taxon>
        <taxon>Anaerolineaceae</taxon>
        <taxon>Bellilinea</taxon>
    </lineage>
</organism>
<dbReference type="GO" id="GO:0020037">
    <property type="term" value="F:heme binding"/>
    <property type="evidence" value="ECO:0007669"/>
    <property type="project" value="InterPro"/>
</dbReference>
<gene>
    <name evidence="9" type="ORF">ENT17_01555</name>
</gene>
<dbReference type="InterPro" id="IPR050196">
    <property type="entry name" value="Cytochrome_P450_Monoox"/>
</dbReference>
<dbReference type="EMBL" id="DSXR01000019">
    <property type="protein sequence ID" value="HGS86288.1"/>
    <property type="molecule type" value="Genomic_DNA"/>
</dbReference>
<dbReference type="PANTHER" id="PTHR24291">
    <property type="entry name" value="CYTOCHROME P450 FAMILY 4"/>
    <property type="match status" value="1"/>
</dbReference>
<dbReference type="GO" id="GO:0005506">
    <property type="term" value="F:iron ion binding"/>
    <property type="evidence" value="ECO:0007669"/>
    <property type="project" value="InterPro"/>
</dbReference>
<keyword evidence="4 8" id="KW-0560">Oxidoreductase</keyword>
<accession>A0A7C4Q107</accession>
<comment type="cofactor">
    <cofactor evidence="7">
        <name>heme</name>
        <dbReference type="ChEBI" id="CHEBI:30413"/>
    </cofactor>
</comment>
<evidence type="ECO:0000256" key="4">
    <source>
        <dbReference type="ARBA" id="ARBA00023002"/>
    </source>
</evidence>
<reference evidence="9" key="1">
    <citation type="journal article" date="2020" name="mSystems">
        <title>Genome- and Community-Level Interaction Insights into Carbon Utilization and Element Cycling Functions of Hydrothermarchaeota in Hydrothermal Sediment.</title>
        <authorList>
            <person name="Zhou Z."/>
            <person name="Liu Y."/>
            <person name="Xu W."/>
            <person name="Pan J."/>
            <person name="Luo Z.H."/>
            <person name="Li M."/>
        </authorList>
    </citation>
    <scope>NUCLEOTIDE SEQUENCE [LARGE SCALE GENOMIC DNA]</scope>
    <source>
        <strain evidence="9">SpSt-556</strain>
    </source>
</reference>
<evidence type="ECO:0000313" key="9">
    <source>
        <dbReference type="EMBL" id="HGS86288.1"/>
    </source>
</evidence>
<dbReference type="SUPFAM" id="SSF48264">
    <property type="entry name" value="Cytochrome P450"/>
    <property type="match status" value="1"/>
</dbReference>
<dbReference type="InterPro" id="IPR017972">
    <property type="entry name" value="Cyt_P450_CS"/>
</dbReference>
<name>A0A7C4Q107_9CHLR</name>
<evidence type="ECO:0000256" key="6">
    <source>
        <dbReference type="ARBA" id="ARBA00023033"/>
    </source>
</evidence>
<evidence type="ECO:0000256" key="8">
    <source>
        <dbReference type="RuleBase" id="RU000461"/>
    </source>
</evidence>
<dbReference type="InterPro" id="IPR001128">
    <property type="entry name" value="Cyt_P450"/>
</dbReference>
<evidence type="ECO:0000256" key="7">
    <source>
        <dbReference type="PIRSR" id="PIRSR602403-1"/>
    </source>
</evidence>